<keyword evidence="3" id="KW-0732">Signal</keyword>
<evidence type="ECO:0000256" key="5">
    <source>
        <dbReference type="PROSITE-ProRule" id="PRU01243"/>
    </source>
</evidence>
<comment type="caution">
    <text evidence="7">The sequence shown here is derived from an EMBL/GenBank/DDBJ whole genome shotgun (WGS) entry which is preliminary data.</text>
</comment>
<gene>
    <name evidence="7" type="primary">g4244</name>
    <name evidence="7" type="ORF">EsDP_00004244</name>
</gene>
<dbReference type="Pfam" id="PF16541">
    <property type="entry name" value="AltA1"/>
    <property type="match status" value="1"/>
</dbReference>
<feature type="domain" description="AA1-like" evidence="6">
    <location>
        <begin position="25"/>
        <end position="148"/>
    </location>
</feature>
<dbReference type="Gene3D" id="2.40.350.20">
    <property type="match status" value="1"/>
</dbReference>
<dbReference type="Proteomes" id="UP001562357">
    <property type="component" value="Unassembled WGS sequence"/>
</dbReference>
<accession>A0ABQ0CRA2</accession>
<evidence type="ECO:0000256" key="3">
    <source>
        <dbReference type="ARBA" id="ARBA00022729"/>
    </source>
</evidence>
<evidence type="ECO:0000313" key="8">
    <source>
        <dbReference type="Proteomes" id="UP001562357"/>
    </source>
</evidence>
<comment type="caution">
    <text evidence="5">Lacks conserved residue(s) required for the propagation of feature annotation.</text>
</comment>
<evidence type="ECO:0000256" key="2">
    <source>
        <dbReference type="ARBA" id="ARBA00022525"/>
    </source>
</evidence>
<feature type="disulfide bond" evidence="5">
    <location>
        <begin position="123"/>
        <end position="135"/>
    </location>
</feature>
<keyword evidence="8" id="KW-1185">Reference proteome</keyword>
<evidence type="ECO:0000256" key="4">
    <source>
        <dbReference type="ARBA" id="ARBA00023157"/>
    </source>
</evidence>
<evidence type="ECO:0000256" key="1">
    <source>
        <dbReference type="ARBA" id="ARBA00004613"/>
    </source>
</evidence>
<dbReference type="PROSITE" id="PS51895">
    <property type="entry name" value="AA1"/>
    <property type="match status" value="1"/>
</dbReference>
<name>A0ABQ0CRA2_9HYPO</name>
<evidence type="ECO:0000313" key="7">
    <source>
        <dbReference type="EMBL" id="GAB0135923.1"/>
    </source>
</evidence>
<protein>
    <recommendedName>
        <fullName evidence="6">AA1-like domain-containing protein</fullName>
    </recommendedName>
</protein>
<keyword evidence="4 5" id="KW-1015">Disulfide bond</keyword>
<proteinExistence type="predicted"/>
<keyword evidence="2" id="KW-0964">Secreted</keyword>
<sequence>MKPTTALVYGLAAAAANAAPTDESLRTEKTTITNLFVRQYVTGGDKRIDSVTFKLSGDNATDLDCAAQSPEFPNPQRPTTCGTSKYRFTLRPGTDGSEFSLRLYHELAPAVGLWGDKNCPLYCHAGGRGPSDSACTQVGDFNIVLGSSGPPKDP</sequence>
<dbReference type="EMBL" id="BAAFGZ010000157">
    <property type="protein sequence ID" value="GAB0135923.1"/>
    <property type="molecule type" value="Genomic_DNA"/>
</dbReference>
<evidence type="ECO:0000259" key="6">
    <source>
        <dbReference type="PROSITE" id="PS51895"/>
    </source>
</evidence>
<dbReference type="InterPro" id="IPR032382">
    <property type="entry name" value="AltA1"/>
</dbReference>
<reference evidence="8" key="1">
    <citation type="submission" date="2024-06" db="EMBL/GenBank/DDBJ databases">
        <title>Draft Genome Sequences of Epichloe bromicola Strains Isolated from Elymus ciliaris.</title>
        <authorList>
            <consortium name="Epichloe bromicola genome sequencing consortium"/>
            <person name="Miura A."/>
            <person name="Imano S."/>
            <person name="Ashida A."/>
            <person name="Sato I."/>
            <person name="Chiba S."/>
            <person name="Tanaka A."/>
            <person name="Camagna M."/>
            <person name="Takemoto D."/>
        </authorList>
    </citation>
    <scope>NUCLEOTIDE SEQUENCE [LARGE SCALE GENOMIC DNA]</scope>
    <source>
        <strain evidence="8">DP</strain>
    </source>
</reference>
<organism evidence="7 8">
    <name type="scientific">Epichloe bromicola</name>
    <dbReference type="NCBI Taxonomy" id="79588"/>
    <lineage>
        <taxon>Eukaryota</taxon>
        <taxon>Fungi</taxon>
        <taxon>Dikarya</taxon>
        <taxon>Ascomycota</taxon>
        <taxon>Pezizomycotina</taxon>
        <taxon>Sordariomycetes</taxon>
        <taxon>Hypocreomycetidae</taxon>
        <taxon>Hypocreales</taxon>
        <taxon>Clavicipitaceae</taxon>
        <taxon>Epichloe</taxon>
    </lineage>
</organism>
<comment type="subcellular location">
    <subcellularLocation>
        <location evidence="1">Secreted</location>
    </subcellularLocation>
</comment>